<name>A0AAD9JPS5_9ANNE</name>
<evidence type="ECO:0000256" key="1">
    <source>
        <dbReference type="SAM" id="MobiDB-lite"/>
    </source>
</evidence>
<dbReference type="AlphaFoldDB" id="A0AAD9JPS5"/>
<gene>
    <name evidence="2" type="ORF">LSH36_215g04029</name>
</gene>
<organism evidence="2 3">
    <name type="scientific">Paralvinella palmiformis</name>
    <dbReference type="NCBI Taxonomy" id="53620"/>
    <lineage>
        <taxon>Eukaryota</taxon>
        <taxon>Metazoa</taxon>
        <taxon>Spiralia</taxon>
        <taxon>Lophotrochozoa</taxon>
        <taxon>Annelida</taxon>
        <taxon>Polychaeta</taxon>
        <taxon>Sedentaria</taxon>
        <taxon>Canalipalpata</taxon>
        <taxon>Terebellida</taxon>
        <taxon>Terebelliformia</taxon>
        <taxon>Alvinellidae</taxon>
        <taxon>Paralvinella</taxon>
    </lineage>
</organism>
<feature type="compositionally biased region" description="Gly residues" evidence="1">
    <location>
        <begin position="340"/>
        <end position="354"/>
    </location>
</feature>
<proteinExistence type="predicted"/>
<sequence length="432" mass="47417">MDIDCLVRHWLVGCAPSSIHFVYFIHVQLDTFLFDEFLPTRFGWIISDLQRVVGYMNGRRIQRAWRRYKTKGSQGAAQDGHGANVDNDANMSPALSETDEPTDASDSSNGQQAMSVSSPEEGDLVILKDCCGLDGKDWFRDVDSPPHGGTPSTASAPVIEPEPDSSVSDYSEMAEPIKEHLANVQIIQKEDLEVGNTIYPSQAASNQKIAREPNETDEEFTKRVRKINYLSLAQEFAALKKIDATALPFDMHKVQTKELSSPMSDSSATETDSSERCYPESAEASNAATPIEGFGDLLPNDNSGVQRRSTDPTGADVDNLSEQFYGAKVTSNQTQQSAPSGGGKANRGEVGGGSEMLDNELNRKLANGSSRSGNNDAFHEQNATEKKTSAGYTQADFDVYNIESTLPQMDWDLLEEQLHRAAEEERQKKEVS</sequence>
<feature type="region of interest" description="Disordered" evidence="1">
    <location>
        <begin position="72"/>
        <end position="120"/>
    </location>
</feature>
<feature type="compositionally biased region" description="Polar residues" evidence="1">
    <location>
        <begin position="104"/>
        <end position="118"/>
    </location>
</feature>
<protein>
    <submittedName>
        <fullName evidence="2">Uncharacterized protein</fullName>
    </submittedName>
</protein>
<reference evidence="2" key="1">
    <citation type="journal article" date="2023" name="Mol. Biol. Evol.">
        <title>Third-Generation Sequencing Reveals the Adaptive Role of the Epigenome in Three Deep-Sea Polychaetes.</title>
        <authorList>
            <person name="Perez M."/>
            <person name="Aroh O."/>
            <person name="Sun Y."/>
            <person name="Lan Y."/>
            <person name="Juniper S.K."/>
            <person name="Young C.R."/>
            <person name="Angers B."/>
            <person name="Qian P.Y."/>
        </authorList>
    </citation>
    <scope>NUCLEOTIDE SEQUENCE</scope>
    <source>
        <strain evidence="2">P08H-3</strain>
    </source>
</reference>
<feature type="compositionally biased region" description="Polar residues" evidence="1">
    <location>
        <begin position="329"/>
        <end position="339"/>
    </location>
</feature>
<accession>A0AAD9JPS5</accession>
<evidence type="ECO:0000313" key="2">
    <source>
        <dbReference type="EMBL" id="KAK2156373.1"/>
    </source>
</evidence>
<dbReference type="EMBL" id="JAODUP010000215">
    <property type="protein sequence ID" value="KAK2156373.1"/>
    <property type="molecule type" value="Genomic_DNA"/>
</dbReference>
<keyword evidence="3" id="KW-1185">Reference proteome</keyword>
<comment type="caution">
    <text evidence="2">The sequence shown here is derived from an EMBL/GenBank/DDBJ whole genome shotgun (WGS) entry which is preliminary data.</text>
</comment>
<feature type="region of interest" description="Disordered" evidence="1">
    <location>
        <begin position="256"/>
        <end position="394"/>
    </location>
</feature>
<dbReference type="Proteomes" id="UP001208570">
    <property type="component" value="Unassembled WGS sequence"/>
</dbReference>
<evidence type="ECO:0000313" key="3">
    <source>
        <dbReference type="Proteomes" id="UP001208570"/>
    </source>
</evidence>
<feature type="compositionally biased region" description="Basic and acidic residues" evidence="1">
    <location>
        <begin position="377"/>
        <end position="388"/>
    </location>
</feature>
<feature type="region of interest" description="Disordered" evidence="1">
    <location>
        <begin position="139"/>
        <end position="169"/>
    </location>
</feature>